<feature type="region of interest" description="Disordered" evidence="1">
    <location>
        <begin position="297"/>
        <end position="345"/>
    </location>
</feature>
<dbReference type="InterPro" id="IPR046519">
    <property type="entry name" value="X-Tfes_XVIPCD"/>
</dbReference>
<dbReference type="EMBL" id="CP003093">
    <property type="protein sequence ID" value="AER55941.1"/>
    <property type="molecule type" value="Genomic_DNA"/>
</dbReference>
<sequence length="345" mass="37068">MDDATVRNAGIDPALLHDEKSGFDAAFYQDANGHVALAFCGTDEGRDWNPNVRQGLGLEDPQYESAIALADQAKQVFGKNLVMTGHSLGGGLAAAASMINDVPAVTYNAAGVHDHTLERHGLDAQAAKDYAKEGLIRGYHVDNEILTHLQEDSFPIRYAMPDAAGHQIELPDPDPLSVLERLVPGKMLGHRLDLHGIEAVMQSQSLQQLRAREAAPAHPASARAADDTANTLLRDAVGSLGEQRERLGLQDDVRFLNAAARVAAQAGADGMSRIDHLVPDARGGVFAVQGRLDDPAHRRSHVDANQAAQVPADQSAQQLRAQSQVLATQQDQEQQQRQAPRPTMA</sequence>
<name>G7URR3_PSEUP</name>
<dbReference type="eggNOG" id="COG5153">
    <property type="taxonomic scope" value="Bacteria"/>
</dbReference>
<dbReference type="HOGENOM" id="CLU_058242_0_0_6"/>
<dbReference type="STRING" id="1045855.DSC_06450"/>
<gene>
    <name evidence="3" type="ordered locus">DSC_06450</name>
</gene>
<dbReference type="InterPro" id="IPR029058">
    <property type="entry name" value="AB_hydrolase_fold"/>
</dbReference>
<evidence type="ECO:0000256" key="1">
    <source>
        <dbReference type="SAM" id="MobiDB-lite"/>
    </source>
</evidence>
<evidence type="ECO:0000313" key="4">
    <source>
        <dbReference type="Proteomes" id="UP000005870"/>
    </source>
</evidence>
<dbReference type="Pfam" id="PF26363">
    <property type="entry name" value="Phospholipase-like"/>
    <property type="match status" value="1"/>
</dbReference>
<feature type="compositionally biased region" description="Low complexity" evidence="1">
    <location>
        <begin position="324"/>
        <end position="338"/>
    </location>
</feature>
<dbReference type="Gene3D" id="3.40.50.1820">
    <property type="entry name" value="alpha/beta hydrolase"/>
    <property type="match status" value="1"/>
</dbReference>
<dbReference type="Pfam" id="PF20410">
    <property type="entry name" value="X-Tfes_XVIPCD"/>
    <property type="match status" value="1"/>
</dbReference>
<evidence type="ECO:0000259" key="2">
    <source>
        <dbReference type="Pfam" id="PF20410"/>
    </source>
</evidence>
<dbReference type="Proteomes" id="UP000005870">
    <property type="component" value="Chromosome"/>
</dbReference>
<organism evidence="3 4">
    <name type="scientific">Pseudoxanthomonas spadix (strain BD-a59)</name>
    <dbReference type="NCBI Taxonomy" id="1045855"/>
    <lineage>
        <taxon>Bacteria</taxon>
        <taxon>Pseudomonadati</taxon>
        <taxon>Pseudomonadota</taxon>
        <taxon>Gammaproteobacteria</taxon>
        <taxon>Lysobacterales</taxon>
        <taxon>Lysobacteraceae</taxon>
        <taxon>Pseudoxanthomonas</taxon>
    </lineage>
</organism>
<dbReference type="KEGG" id="psd:DSC_06450"/>
<dbReference type="SUPFAM" id="SSF53474">
    <property type="entry name" value="alpha/beta-Hydrolases"/>
    <property type="match status" value="1"/>
</dbReference>
<feature type="domain" description="X-Tfes XVIPCD" evidence="2">
    <location>
        <begin position="230"/>
        <end position="320"/>
    </location>
</feature>
<keyword evidence="4" id="KW-1185">Reference proteome</keyword>
<accession>G7URR3</accession>
<feature type="compositionally biased region" description="Polar residues" evidence="1">
    <location>
        <begin position="306"/>
        <end position="323"/>
    </location>
</feature>
<reference evidence="3 4" key="1">
    <citation type="journal article" date="2012" name="J. Bacteriol.">
        <title>Complete Genome Sequence of the BTEX-Degrading Bacterium Pseudoxanthomonas spadix BD-a59.</title>
        <authorList>
            <person name="Lee S.H."/>
            <person name="Jin H.M."/>
            <person name="Lee H.J."/>
            <person name="Kim J.M."/>
            <person name="Jeon C.O."/>
        </authorList>
    </citation>
    <scope>NUCLEOTIDE SEQUENCE [LARGE SCALE GENOMIC DNA]</scope>
    <source>
        <strain evidence="3 4">BD-a59</strain>
    </source>
</reference>
<protein>
    <submittedName>
        <fullName evidence="3">Phospholipase A1</fullName>
    </submittedName>
</protein>
<proteinExistence type="predicted"/>
<evidence type="ECO:0000313" key="3">
    <source>
        <dbReference type="EMBL" id="AER55941.1"/>
    </source>
</evidence>
<dbReference type="AlphaFoldDB" id="G7URR3"/>